<evidence type="ECO:0000313" key="16">
    <source>
        <dbReference type="EMBL" id="OBW93112.1"/>
    </source>
</evidence>
<feature type="binding site" evidence="14">
    <location>
        <position position="215"/>
    </location>
    <ligand>
        <name>[4Fe-4S] cluster</name>
        <dbReference type="ChEBI" id="CHEBI:49883"/>
    </ligand>
</feature>
<proteinExistence type="inferred from homology"/>
<protein>
    <recommendedName>
        <fullName evidence="10 14">Adenosine 5'-phosphosulfate reductase</fullName>
        <shortName evidence="14">APS reductase</shortName>
        <ecNumber evidence="9 14">1.8.4.10</ecNumber>
    </recommendedName>
    <alternativeName>
        <fullName evidence="12 14">5'-adenylylsulfate reductase</fullName>
    </alternativeName>
    <alternativeName>
        <fullName evidence="11 14">Thioredoxin-dependent 5'-adenylylsulfate reductase</fullName>
    </alternativeName>
</protein>
<comment type="caution">
    <text evidence="16">The sequence shown here is derived from an EMBL/GenBank/DDBJ whole genome shotgun (WGS) entry which is preliminary data.</text>
</comment>
<evidence type="ECO:0000256" key="10">
    <source>
        <dbReference type="ARBA" id="ARBA00029514"/>
    </source>
</evidence>
<feature type="domain" description="Phosphoadenosine phosphosulphate reductase" evidence="15">
    <location>
        <begin position="45"/>
        <end position="218"/>
    </location>
</feature>
<dbReference type="CDD" id="cd23945">
    <property type="entry name" value="PAPS_reductase"/>
    <property type="match status" value="1"/>
</dbReference>
<dbReference type="RefSeq" id="WP_065238926.1">
    <property type="nucleotide sequence ID" value="NZ_JTJM01000011.1"/>
</dbReference>
<dbReference type="InterPro" id="IPR002500">
    <property type="entry name" value="PAPS_reduct_dom"/>
</dbReference>
<evidence type="ECO:0000256" key="6">
    <source>
        <dbReference type="ARBA" id="ARBA00023014"/>
    </source>
</evidence>
<keyword evidence="3 14" id="KW-0479">Metal-binding</keyword>
<dbReference type="GO" id="GO:0019379">
    <property type="term" value="P:sulfate assimilation, phosphoadenylyl sulfate reduction by phosphoadenylyl-sulfate reductase (thioredoxin)"/>
    <property type="evidence" value="ECO:0007669"/>
    <property type="project" value="UniProtKB-UniRule"/>
</dbReference>
<gene>
    <name evidence="14" type="primary">cysH</name>
    <name evidence="16" type="ORF">QV01_03210</name>
</gene>
<evidence type="ECO:0000256" key="12">
    <source>
        <dbReference type="ARBA" id="ARBA00032041"/>
    </source>
</evidence>
<dbReference type="EC" id="1.8.4.10" evidence="9 14"/>
<dbReference type="GO" id="GO:0005737">
    <property type="term" value="C:cytoplasm"/>
    <property type="evidence" value="ECO:0007669"/>
    <property type="project" value="UniProtKB-SubCell"/>
</dbReference>
<feature type="binding site" evidence="14">
    <location>
        <position position="129"/>
    </location>
    <ligand>
        <name>[4Fe-4S] cluster</name>
        <dbReference type="ChEBI" id="CHEBI:49883"/>
    </ligand>
</feature>
<dbReference type="Gene3D" id="3.40.50.620">
    <property type="entry name" value="HUPs"/>
    <property type="match status" value="1"/>
</dbReference>
<evidence type="ECO:0000256" key="7">
    <source>
        <dbReference type="ARBA" id="ARBA00024298"/>
    </source>
</evidence>
<dbReference type="GO" id="GO:0043866">
    <property type="term" value="F:adenylyl-sulfate reductase (thioredoxin) activity"/>
    <property type="evidence" value="ECO:0007669"/>
    <property type="project" value="UniProtKB-EC"/>
</dbReference>
<dbReference type="OrthoDB" id="9794018at2"/>
<comment type="catalytic activity">
    <reaction evidence="13 14">
        <text>[thioredoxin]-disulfide + sulfite + AMP + 2 H(+) = adenosine 5'-phosphosulfate + [thioredoxin]-dithiol</text>
        <dbReference type="Rhea" id="RHEA:21976"/>
        <dbReference type="Rhea" id="RHEA-COMP:10698"/>
        <dbReference type="Rhea" id="RHEA-COMP:10700"/>
        <dbReference type="ChEBI" id="CHEBI:15378"/>
        <dbReference type="ChEBI" id="CHEBI:17359"/>
        <dbReference type="ChEBI" id="CHEBI:29950"/>
        <dbReference type="ChEBI" id="CHEBI:50058"/>
        <dbReference type="ChEBI" id="CHEBI:58243"/>
        <dbReference type="ChEBI" id="CHEBI:456215"/>
        <dbReference type="EC" id="1.8.4.10"/>
    </reaction>
</comment>
<dbReference type="NCBIfam" id="TIGR02055">
    <property type="entry name" value="APS_reductase"/>
    <property type="match status" value="1"/>
</dbReference>
<dbReference type="PANTHER" id="PTHR46482:SF9">
    <property type="entry name" value="5'-ADENYLYLSULFATE REDUCTASE 1, CHLOROPLASTIC"/>
    <property type="match status" value="1"/>
</dbReference>
<evidence type="ECO:0000256" key="13">
    <source>
        <dbReference type="ARBA" id="ARBA00048441"/>
    </source>
</evidence>
<dbReference type="InterPro" id="IPR014729">
    <property type="entry name" value="Rossmann-like_a/b/a_fold"/>
</dbReference>
<dbReference type="PIRSF" id="PIRSF000857">
    <property type="entry name" value="PAPS_reductase"/>
    <property type="match status" value="1"/>
</dbReference>
<accession>A0A1A7NS99</accession>
<evidence type="ECO:0000256" key="9">
    <source>
        <dbReference type="ARBA" id="ARBA00024386"/>
    </source>
</evidence>
<evidence type="ECO:0000256" key="11">
    <source>
        <dbReference type="ARBA" id="ARBA00030894"/>
    </source>
</evidence>
<evidence type="ECO:0000259" key="15">
    <source>
        <dbReference type="Pfam" id="PF01507"/>
    </source>
</evidence>
<keyword evidence="2 14" id="KW-0963">Cytoplasm</keyword>
<feature type="binding site" evidence="14">
    <location>
        <position position="130"/>
    </location>
    <ligand>
        <name>[4Fe-4S] cluster</name>
        <dbReference type="ChEBI" id="CHEBI:49883"/>
    </ligand>
</feature>
<evidence type="ECO:0000256" key="2">
    <source>
        <dbReference type="ARBA" id="ARBA00022490"/>
    </source>
</evidence>
<evidence type="ECO:0000256" key="3">
    <source>
        <dbReference type="ARBA" id="ARBA00022723"/>
    </source>
</evidence>
<comment type="similarity">
    <text evidence="1 14">Belongs to the PAPS reductase family. CysH subfamily.</text>
</comment>
<feature type="binding site" evidence="14">
    <location>
        <position position="212"/>
    </location>
    <ligand>
        <name>[4Fe-4S] cluster</name>
        <dbReference type="ChEBI" id="CHEBI:49883"/>
    </ligand>
</feature>
<keyword evidence="4 14" id="KW-0560">Oxidoreductase</keyword>
<evidence type="ECO:0000313" key="17">
    <source>
        <dbReference type="Proteomes" id="UP000243558"/>
    </source>
</evidence>
<keyword evidence="17" id="KW-1185">Reference proteome</keyword>
<dbReference type="PATRIC" id="fig|505345.7.peg.641"/>
<comment type="subcellular location">
    <subcellularLocation>
        <location evidence="14">Cytoplasm</location>
    </subcellularLocation>
</comment>
<dbReference type="EMBL" id="JTJM01000011">
    <property type="protein sequence ID" value="OBW93112.1"/>
    <property type="molecule type" value="Genomic_DNA"/>
</dbReference>
<keyword evidence="5 14" id="KW-0408">Iron</keyword>
<evidence type="ECO:0000256" key="1">
    <source>
        <dbReference type="ARBA" id="ARBA00009732"/>
    </source>
</evidence>
<evidence type="ECO:0000256" key="4">
    <source>
        <dbReference type="ARBA" id="ARBA00023002"/>
    </source>
</evidence>
<dbReference type="GO" id="GO:0019344">
    <property type="term" value="P:cysteine biosynthetic process"/>
    <property type="evidence" value="ECO:0007669"/>
    <property type="project" value="InterPro"/>
</dbReference>
<dbReference type="PANTHER" id="PTHR46482">
    <property type="entry name" value="5'-ADENYLYLSULFATE REDUCTASE 3, CHLOROPLASTIC"/>
    <property type="match status" value="1"/>
</dbReference>
<dbReference type="AlphaFoldDB" id="A0A1A7NS99"/>
<feature type="active site" description="Nucleophile; cysteine thiosulfonate intermediate" evidence="14">
    <location>
        <position position="240"/>
    </location>
</feature>
<dbReference type="GO" id="GO:0004604">
    <property type="term" value="F:phosphoadenylyl-sulfate reductase (thioredoxin) activity"/>
    <property type="evidence" value="ECO:0007669"/>
    <property type="project" value="UniProtKB-UniRule"/>
</dbReference>
<keyword evidence="6 14" id="KW-0411">Iron-sulfur</keyword>
<dbReference type="InterPro" id="IPR011798">
    <property type="entry name" value="APS_reductase"/>
</dbReference>
<dbReference type="InterPro" id="IPR004511">
    <property type="entry name" value="PAPS/APS_Rdtase"/>
</dbReference>
<organism evidence="16 17">
    <name type="scientific">Gallibacterium genomosp. 3</name>
    <dbReference type="NCBI Taxonomy" id="505345"/>
    <lineage>
        <taxon>Bacteria</taxon>
        <taxon>Pseudomonadati</taxon>
        <taxon>Pseudomonadota</taxon>
        <taxon>Gammaproteobacteria</taxon>
        <taxon>Pasteurellales</taxon>
        <taxon>Pasteurellaceae</taxon>
        <taxon>Gallibacterium</taxon>
    </lineage>
</organism>
<dbReference type="Pfam" id="PF01507">
    <property type="entry name" value="PAPS_reduct"/>
    <property type="match status" value="1"/>
</dbReference>
<comment type="cofactor">
    <cofactor evidence="14">
        <name>[4Fe-4S] cluster</name>
        <dbReference type="ChEBI" id="CHEBI:49883"/>
    </cofactor>
    <text evidence="14">Binds 1 [4Fe-4S] cluster per subunit.</text>
</comment>
<sequence>MSLQRPALWQIPQLTQAQQPELQQKIAVLQQRLQQIADQHQQVKFAHSLAVEDMVIMDVLNKLNTNVTIFTLDTGRLNQETLDFLHSLQQTYPDLPVVRYQPDKQQVAEYIQQYGENGFYDSVASRKQCCYIRKVIPLNQALQDADAWLTGQRQSQSVTRQSLEFAEWDHTRQIAKYNPIFDWSEQDVWAYVLQFNLPFNALYQQGYPSIGCEPCTRPVKQGEEIRAGRWWWENQASKECGLHQA</sequence>
<dbReference type="GO" id="GO:0070814">
    <property type="term" value="P:hydrogen sulfide biosynthetic process"/>
    <property type="evidence" value="ECO:0007669"/>
    <property type="project" value="UniProtKB-UniRule"/>
</dbReference>
<dbReference type="GO" id="GO:0046872">
    <property type="term" value="F:metal ion binding"/>
    <property type="evidence" value="ECO:0007669"/>
    <property type="project" value="UniProtKB-KW"/>
</dbReference>
<dbReference type="NCBIfam" id="NF002537">
    <property type="entry name" value="PRK02090.1"/>
    <property type="match status" value="1"/>
</dbReference>
<reference evidence="16 17" key="1">
    <citation type="submission" date="2014-11" db="EMBL/GenBank/DDBJ databases">
        <title>Pan-genome of Gallibacterium spp.</title>
        <authorList>
            <person name="Kudirkiene E."/>
            <person name="Bojesen A.M."/>
        </authorList>
    </citation>
    <scope>NUCLEOTIDE SEQUENCE [LARGE SCALE GENOMIC DNA]</scope>
    <source>
        <strain evidence="16 17">F151</strain>
    </source>
</reference>
<evidence type="ECO:0000256" key="14">
    <source>
        <dbReference type="HAMAP-Rule" id="MF_00063"/>
    </source>
</evidence>
<dbReference type="GO" id="GO:0051539">
    <property type="term" value="F:4 iron, 4 sulfur cluster binding"/>
    <property type="evidence" value="ECO:0007669"/>
    <property type="project" value="UniProtKB-UniRule"/>
</dbReference>
<dbReference type="Proteomes" id="UP000243558">
    <property type="component" value="Unassembled WGS sequence"/>
</dbReference>
<dbReference type="NCBIfam" id="TIGR00434">
    <property type="entry name" value="cysH"/>
    <property type="match status" value="1"/>
</dbReference>
<dbReference type="HAMAP" id="MF_00063">
    <property type="entry name" value="CysH"/>
    <property type="match status" value="1"/>
</dbReference>
<comment type="function">
    <text evidence="7 14">Catalyzes the formation of sulfite from adenosine 5'-phosphosulfate (APS) using thioredoxin as an electron donor.</text>
</comment>
<dbReference type="SUPFAM" id="SSF52402">
    <property type="entry name" value="Adenine nucleotide alpha hydrolases-like"/>
    <property type="match status" value="1"/>
</dbReference>
<evidence type="ECO:0000256" key="5">
    <source>
        <dbReference type="ARBA" id="ARBA00023004"/>
    </source>
</evidence>
<comment type="pathway">
    <text evidence="8 14">Sulfur metabolism; hydrogen sulfide biosynthesis; sulfite from sulfate.</text>
</comment>
<name>A0A1A7NS99_9PAST</name>
<evidence type="ECO:0000256" key="8">
    <source>
        <dbReference type="ARBA" id="ARBA00024327"/>
    </source>
</evidence>